<comment type="subcellular location">
    <subcellularLocation>
        <location evidence="1 6">Cell membrane</location>
        <topology evidence="1 6">Multi-pass membrane protein</topology>
    </subcellularLocation>
</comment>
<keyword evidence="8" id="KW-0560">Oxidoreductase</keyword>
<dbReference type="EMBL" id="CP003332">
    <property type="protein sequence ID" value="AFJ63056.1"/>
    <property type="molecule type" value="Genomic_DNA"/>
</dbReference>
<dbReference type="PATRIC" id="fig|1126211.3.peg.3017"/>
<feature type="transmembrane region" description="Helical" evidence="6">
    <location>
        <begin position="26"/>
        <end position="42"/>
    </location>
</feature>
<dbReference type="PANTHER" id="PTHR12677">
    <property type="entry name" value="GOLGI APPARATUS MEMBRANE PROTEIN TVP38-RELATED"/>
    <property type="match status" value="1"/>
</dbReference>
<protein>
    <recommendedName>
        <fullName evidence="6">TVP38/TMEM64 family membrane protein</fullName>
    </recommendedName>
</protein>
<gene>
    <name evidence="8" type="primary">ytxB</name>
    <name evidence="8" type="ORF">MUS_3171</name>
</gene>
<evidence type="ECO:0000256" key="2">
    <source>
        <dbReference type="ARBA" id="ARBA00022475"/>
    </source>
</evidence>
<evidence type="ECO:0000313" key="8">
    <source>
        <dbReference type="EMBL" id="AFJ63056.1"/>
    </source>
</evidence>
<dbReference type="Proteomes" id="UP000002878">
    <property type="component" value="Chromosome"/>
</dbReference>
<comment type="similarity">
    <text evidence="6">Belongs to the TVP38/TMEM64 family.</text>
</comment>
<feature type="domain" description="VTT" evidence="7">
    <location>
        <begin position="81"/>
        <end position="194"/>
    </location>
</feature>
<accession>I2C8T2</accession>
<keyword evidence="3 6" id="KW-0812">Transmembrane</keyword>
<dbReference type="GO" id="GO:0005886">
    <property type="term" value="C:plasma membrane"/>
    <property type="evidence" value="ECO:0007669"/>
    <property type="project" value="UniProtKB-SubCell"/>
</dbReference>
<dbReference type="PANTHER" id="PTHR12677:SF59">
    <property type="entry name" value="GOLGI APPARATUS MEMBRANE PROTEIN TVP38-RELATED"/>
    <property type="match status" value="1"/>
</dbReference>
<evidence type="ECO:0000313" key="9">
    <source>
        <dbReference type="Proteomes" id="UP000002878"/>
    </source>
</evidence>
<dbReference type="KEGG" id="bqy:MUS_3171"/>
<dbReference type="InterPro" id="IPR015414">
    <property type="entry name" value="TMEM64"/>
</dbReference>
<feature type="transmembrane region" description="Helical" evidence="6">
    <location>
        <begin position="172"/>
        <end position="194"/>
    </location>
</feature>
<dbReference type="HOGENOM" id="CLU_038944_8_2_9"/>
<keyword evidence="2 6" id="KW-1003">Cell membrane</keyword>
<keyword evidence="5 6" id="KW-0472">Membrane</keyword>
<dbReference type="GO" id="GO:0016491">
    <property type="term" value="F:oxidoreductase activity"/>
    <property type="evidence" value="ECO:0007669"/>
    <property type="project" value="UniProtKB-KW"/>
</dbReference>
<evidence type="ECO:0000256" key="1">
    <source>
        <dbReference type="ARBA" id="ARBA00004651"/>
    </source>
</evidence>
<proteinExistence type="inferred from homology"/>
<dbReference type="AlphaFoldDB" id="I2C8T2"/>
<name>I2C8T2_BACAY</name>
<evidence type="ECO:0000259" key="7">
    <source>
        <dbReference type="Pfam" id="PF09335"/>
    </source>
</evidence>
<reference evidence="8 9" key="1">
    <citation type="journal article" date="2012" name="J. Biotechnol.">
        <title>Genome sequence of the plant growth promoting strain Bacillus amyloliquefaciens subsp. plantarum B9601-Y2 and expression of mersacidin and other secondary metabolites.</title>
        <authorList>
            <person name="He P."/>
            <person name="Hao K."/>
            <person name="Blom J."/>
            <person name="Ruckert C."/>
            <person name="Vater J."/>
            <person name="Mao Z."/>
            <person name="Wu Y."/>
            <person name="Hou M."/>
            <person name="He P."/>
            <person name="He Y."/>
            <person name="Borriss R."/>
        </authorList>
    </citation>
    <scope>NUCLEOTIDE SEQUENCE [LARGE SCALE GENOMIC DNA]</scope>
    <source>
        <strain evidence="8">Y2</strain>
    </source>
</reference>
<feature type="transmembrane region" description="Helical" evidence="6">
    <location>
        <begin position="201"/>
        <end position="221"/>
    </location>
</feature>
<feature type="transmembrane region" description="Helical" evidence="6">
    <location>
        <begin position="104"/>
        <end position="123"/>
    </location>
</feature>
<evidence type="ECO:0000256" key="3">
    <source>
        <dbReference type="ARBA" id="ARBA00022692"/>
    </source>
</evidence>
<organism evidence="8 9">
    <name type="scientific">Bacillus amyloliquefaciens (strain Y2)</name>
    <name type="common">Bacillus amyloliquefaciens subsp. plantarum (strain B9601-Y2)</name>
    <dbReference type="NCBI Taxonomy" id="1155777"/>
    <lineage>
        <taxon>Bacteria</taxon>
        <taxon>Bacillati</taxon>
        <taxon>Bacillota</taxon>
        <taxon>Bacilli</taxon>
        <taxon>Bacillales</taxon>
        <taxon>Bacillaceae</taxon>
        <taxon>Bacillus</taxon>
        <taxon>Bacillus amyloliquefaciens group</taxon>
    </lineage>
</organism>
<dbReference type="Pfam" id="PF09335">
    <property type="entry name" value="VTT_dom"/>
    <property type="match status" value="1"/>
</dbReference>
<evidence type="ECO:0000256" key="5">
    <source>
        <dbReference type="ARBA" id="ARBA00023136"/>
    </source>
</evidence>
<feature type="transmembrane region" description="Helical" evidence="6">
    <location>
        <begin position="144"/>
        <end position="166"/>
    </location>
</feature>
<evidence type="ECO:0000256" key="6">
    <source>
        <dbReference type="RuleBase" id="RU366058"/>
    </source>
</evidence>
<feature type="transmembrane region" description="Helical" evidence="6">
    <location>
        <begin position="54"/>
        <end position="72"/>
    </location>
</feature>
<sequence>MTGKTAAVHDAGVQWEGFEGMRNKKAVTWAAAAAGAGLLLWANRKYLNLSPKEIRLWVLSFGVFAPLVFIGISIVRPFVLFPVSIVSVAGGLAFGPFFGTVYTLAGSMGAAAASFFAAGLFAFNEKSRHGKMEAIQKQMKTNGFFYIFILRILPVNFDVISYAAGLSKVRPMTYFLATAAGIIPGTIVLNVLGASFMSGNVLTVLGVMCLYIVFLSLPVIFKKKVRHLFGGES</sequence>
<dbReference type="InterPro" id="IPR032816">
    <property type="entry name" value="VTT_dom"/>
</dbReference>
<evidence type="ECO:0000256" key="4">
    <source>
        <dbReference type="ARBA" id="ARBA00022989"/>
    </source>
</evidence>
<keyword evidence="4 6" id="KW-1133">Transmembrane helix</keyword>